<dbReference type="AlphaFoldDB" id="M2ZDP7"/>
<sequence length="393" mass="46387">MDPFARIAWLEQQNQMLFNDGAKQYAEVQRLSTALQNTQMERIASHEESISLAQEISRLLPLQEKLEKLTRKSEDERKEACRLRLALDAADKKNKQLEDENAKLKTKEPEKDDSGYISDGWEMYQEYDLFVPAKKRKLGEDTRQFVYEDRFGDFSYTTISDSESEDEAMHVFDEHMRKAMEKHWDLNLQQDTRLDPGAFGWLEEWCKDNLDRIEQLRAKERSANKREVSNLAKEKVNIKLDIRRLEKQIKQKNERKKTVLRKMLVLSDEEKLHADGGLAVEKKLFLFCKVMGRPEYDFRMGHYPFVKKERDLVMSAMKVLHEDVVEAPKRADKKFKHRNPSPPKWQVLQTRTDYRGRQSNSLEEQYVSNATDARMACTALQTMLWLWQEGRIG</sequence>
<organism evidence="2 3">
    <name type="scientific">Pseudocercospora fijiensis (strain CIRAD86)</name>
    <name type="common">Black leaf streak disease fungus</name>
    <name type="synonym">Mycosphaerella fijiensis</name>
    <dbReference type="NCBI Taxonomy" id="383855"/>
    <lineage>
        <taxon>Eukaryota</taxon>
        <taxon>Fungi</taxon>
        <taxon>Dikarya</taxon>
        <taxon>Ascomycota</taxon>
        <taxon>Pezizomycotina</taxon>
        <taxon>Dothideomycetes</taxon>
        <taxon>Dothideomycetidae</taxon>
        <taxon>Mycosphaerellales</taxon>
        <taxon>Mycosphaerellaceae</taxon>
        <taxon>Pseudocercospora</taxon>
    </lineage>
</organism>
<dbReference type="Proteomes" id="UP000016932">
    <property type="component" value="Unassembled WGS sequence"/>
</dbReference>
<keyword evidence="3" id="KW-1185">Reference proteome</keyword>
<protein>
    <submittedName>
        <fullName evidence="2">Uncharacterized protein</fullName>
    </submittedName>
</protein>
<evidence type="ECO:0000313" key="3">
    <source>
        <dbReference type="Proteomes" id="UP000016932"/>
    </source>
</evidence>
<dbReference type="eggNOG" id="ENOG502TKZT">
    <property type="taxonomic scope" value="Eukaryota"/>
</dbReference>
<name>M2ZDP7_PSEFD</name>
<dbReference type="OrthoDB" id="3642856at2759"/>
<dbReference type="EMBL" id="KB446566">
    <property type="protein sequence ID" value="EME77219.1"/>
    <property type="molecule type" value="Genomic_DNA"/>
</dbReference>
<dbReference type="HOGENOM" id="CLU_702318_0_0_1"/>
<feature type="coiled-coil region" evidence="1">
    <location>
        <begin position="59"/>
        <end position="107"/>
    </location>
</feature>
<dbReference type="RefSeq" id="XP_007932013.1">
    <property type="nucleotide sequence ID" value="XM_007933822.1"/>
</dbReference>
<keyword evidence="1" id="KW-0175">Coiled coil</keyword>
<evidence type="ECO:0000313" key="2">
    <source>
        <dbReference type="EMBL" id="EME77219.1"/>
    </source>
</evidence>
<feature type="coiled-coil region" evidence="1">
    <location>
        <begin position="228"/>
        <end position="262"/>
    </location>
</feature>
<reference evidence="2 3" key="1">
    <citation type="journal article" date="2012" name="PLoS Pathog.">
        <title>Diverse lifestyles and strategies of plant pathogenesis encoded in the genomes of eighteen Dothideomycetes fungi.</title>
        <authorList>
            <person name="Ohm R.A."/>
            <person name="Feau N."/>
            <person name="Henrissat B."/>
            <person name="Schoch C.L."/>
            <person name="Horwitz B.A."/>
            <person name="Barry K.W."/>
            <person name="Condon B.J."/>
            <person name="Copeland A.C."/>
            <person name="Dhillon B."/>
            <person name="Glaser F."/>
            <person name="Hesse C.N."/>
            <person name="Kosti I."/>
            <person name="LaButti K."/>
            <person name="Lindquist E.A."/>
            <person name="Lucas S."/>
            <person name="Salamov A.A."/>
            <person name="Bradshaw R.E."/>
            <person name="Ciuffetti L."/>
            <person name="Hamelin R.C."/>
            <person name="Kema G.H.J."/>
            <person name="Lawrence C."/>
            <person name="Scott J.A."/>
            <person name="Spatafora J.W."/>
            <person name="Turgeon B.G."/>
            <person name="de Wit P.J.G.M."/>
            <person name="Zhong S."/>
            <person name="Goodwin S.B."/>
            <person name="Grigoriev I.V."/>
        </authorList>
    </citation>
    <scope>NUCLEOTIDE SEQUENCE [LARGE SCALE GENOMIC DNA]</scope>
    <source>
        <strain evidence="2 3">CIRAD86</strain>
    </source>
</reference>
<dbReference type="KEGG" id="pfj:MYCFIDRAFT_200550"/>
<proteinExistence type="predicted"/>
<dbReference type="GeneID" id="19335880"/>
<gene>
    <name evidence="2" type="ORF">MYCFIDRAFT_200550</name>
</gene>
<accession>M2ZDP7</accession>
<dbReference type="VEuPathDB" id="FungiDB:MYCFIDRAFT_200550"/>
<evidence type="ECO:0000256" key="1">
    <source>
        <dbReference type="SAM" id="Coils"/>
    </source>
</evidence>